<name>A0A084SPR7_9BACT</name>
<keyword evidence="1" id="KW-0472">Membrane</keyword>
<proteinExistence type="predicted"/>
<organism evidence="2 3">
    <name type="scientific">Archangium violaceum Cb vi76</name>
    <dbReference type="NCBI Taxonomy" id="1406225"/>
    <lineage>
        <taxon>Bacteria</taxon>
        <taxon>Pseudomonadati</taxon>
        <taxon>Myxococcota</taxon>
        <taxon>Myxococcia</taxon>
        <taxon>Myxococcales</taxon>
        <taxon>Cystobacterineae</taxon>
        <taxon>Archangiaceae</taxon>
        <taxon>Archangium</taxon>
    </lineage>
</organism>
<dbReference type="EMBL" id="JPMI01000212">
    <property type="protein sequence ID" value="KFA90452.1"/>
    <property type="molecule type" value="Genomic_DNA"/>
</dbReference>
<gene>
    <name evidence="2" type="ORF">Q664_28440</name>
</gene>
<keyword evidence="1" id="KW-0812">Transmembrane</keyword>
<comment type="caution">
    <text evidence="2">The sequence shown here is derived from an EMBL/GenBank/DDBJ whole genome shotgun (WGS) entry which is preliminary data.</text>
</comment>
<reference evidence="2 3" key="1">
    <citation type="submission" date="2014-07" db="EMBL/GenBank/DDBJ databases">
        <title>Draft Genome Sequence of Gephyronic Acid Producer, Cystobacter violaceus Strain Cb vi76.</title>
        <authorList>
            <person name="Stevens D.C."/>
            <person name="Young J."/>
            <person name="Carmichael R."/>
            <person name="Tan J."/>
            <person name="Taylor R.E."/>
        </authorList>
    </citation>
    <scope>NUCLEOTIDE SEQUENCE [LARGE SCALE GENOMIC DNA]</scope>
    <source>
        <strain evidence="2 3">Cb vi76</strain>
    </source>
</reference>
<dbReference type="Proteomes" id="UP000028547">
    <property type="component" value="Unassembled WGS sequence"/>
</dbReference>
<sequence>MSLVEMLVVGLLLFLLLGAAAVLTQRFVAPSYRPLVWGLGLLMLGAYLGVFVVGLRQLGRTASAWAEAMRRARDFERVCAGFALALPEDGEWSSKRGLLGDEAALTPEARERLVDSAERFERVLAEHPAFKGVASSPGEIIMRRRGDHWRLLWRGDGGDERIHSEGPLSEATPGST</sequence>
<dbReference type="AlphaFoldDB" id="A0A084SPR7"/>
<protein>
    <submittedName>
        <fullName evidence="2">Uncharacterized protein</fullName>
    </submittedName>
</protein>
<evidence type="ECO:0000256" key="1">
    <source>
        <dbReference type="SAM" id="Phobius"/>
    </source>
</evidence>
<accession>A0A084SPR7</accession>
<keyword evidence="1" id="KW-1133">Transmembrane helix</keyword>
<evidence type="ECO:0000313" key="2">
    <source>
        <dbReference type="EMBL" id="KFA90452.1"/>
    </source>
</evidence>
<feature type="transmembrane region" description="Helical" evidence="1">
    <location>
        <begin position="34"/>
        <end position="55"/>
    </location>
</feature>
<evidence type="ECO:0000313" key="3">
    <source>
        <dbReference type="Proteomes" id="UP000028547"/>
    </source>
</evidence>